<reference evidence="3 4" key="1">
    <citation type="submission" date="2017-10" db="EMBL/GenBank/DDBJ databases">
        <title>Draft genome sequences of strains TRE 1, TRE 9, TRE H and TRI 7, isolated from tamarins, belonging to four potential novel Bifidobacterium species.</title>
        <authorList>
            <person name="Mattarelli P."/>
            <person name="Modesto M."/>
            <person name="Puglisi E."/>
            <person name="Morelli L."/>
            <person name="Spezio C."/>
            <person name="Bonetti A."/>
            <person name="Sandri C."/>
        </authorList>
    </citation>
    <scope>NUCLEOTIDE SEQUENCE [LARGE SCALE GENOMIC DNA]</scope>
    <source>
        <strain evidence="4">TRI7</strain>
    </source>
</reference>
<protein>
    <recommendedName>
        <fullName evidence="5">SCP domain-containing protein</fullName>
    </recommendedName>
</protein>
<comment type="subcellular location">
    <subcellularLocation>
        <location evidence="1">Cell envelope</location>
    </subcellularLocation>
</comment>
<evidence type="ECO:0000256" key="1">
    <source>
        <dbReference type="ARBA" id="ARBA00004196"/>
    </source>
</evidence>
<dbReference type="AlphaFoldDB" id="A0A2M9HDC3"/>
<evidence type="ECO:0000313" key="4">
    <source>
        <dbReference type="Proteomes" id="UP000231451"/>
    </source>
</evidence>
<dbReference type="InterPro" id="IPR013378">
    <property type="entry name" value="InlB-like_B-rpt"/>
</dbReference>
<dbReference type="GO" id="GO:0030313">
    <property type="term" value="C:cell envelope"/>
    <property type="evidence" value="ECO:0007669"/>
    <property type="project" value="UniProtKB-SubCell"/>
</dbReference>
<dbReference type="Gene3D" id="2.60.40.4270">
    <property type="entry name" value="Listeria-Bacteroides repeat domain"/>
    <property type="match status" value="2"/>
</dbReference>
<comment type="caution">
    <text evidence="3">The sequence shown here is derived from an EMBL/GenBank/DDBJ whole genome shotgun (WGS) entry which is preliminary data.</text>
</comment>
<dbReference type="RefSeq" id="WP_100513493.1">
    <property type="nucleotide sequence ID" value="NZ_PEBK01000008.1"/>
</dbReference>
<proteinExistence type="predicted"/>
<keyword evidence="4" id="KW-1185">Reference proteome</keyword>
<evidence type="ECO:0000256" key="2">
    <source>
        <dbReference type="SAM" id="SignalP"/>
    </source>
</evidence>
<dbReference type="EMBL" id="PEBK01000008">
    <property type="protein sequence ID" value="PJM74801.1"/>
    <property type="molecule type" value="Genomic_DNA"/>
</dbReference>
<dbReference type="OrthoDB" id="9763188at2"/>
<keyword evidence="2" id="KW-0732">Signal</keyword>
<dbReference type="InterPro" id="IPR042229">
    <property type="entry name" value="Listeria/Bacterioides_rpt_sf"/>
</dbReference>
<evidence type="ECO:0000313" key="3">
    <source>
        <dbReference type="EMBL" id="PJM74801.1"/>
    </source>
</evidence>
<sequence>MVRYARRLGVAAVAALTMVLTVALAPVVGANAADDWSKGLTQAQINSSYGFAKWVSVNGDNEDQKADARRALYNLDFDMKNYPSYTKLGADRDATSLTNTRRALQEDINSNKFRTSLTNEPCRMDLPAGKGRRCNDPNRRLQAQQLNLQLLLGEQFKANAVSAINGHWGITDAQGIAWGEGYKIFYNGGSTGINEKANYEKDMTDGVLNGKASDGSAVGETGHYVNYVDDRYVYASIGVDGTDGFVQNYYLAPNTGGAISPVYSPGFGFPNDIVPEDSKSLTPQAMTLPENLLAKFNQYTALLDANTSYMVSFDSAGGTAVASQTVRKNSKASQPATPTRSGYSFAGWFNGSTKYDFNTPVTSNLKLTARWAQNTVYRTVSFDSAGGTAVASQKVADGSKASQPAPPTRSGYTFQGWYYGNAKWDFNTAVRSDLRLTAR</sequence>
<gene>
    <name evidence="3" type="ORF">CSQ87_08750</name>
</gene>
<organism evidence="3 4">
    <name type="scientific">Bifidobacterium simiarum</name>
    <dbReference type="NCBI Taxonomy" id="2045441"/>
    <lineage>
        <taxon>Bacteria</taxon>
        <taxon>Bacillati</taxon>
        <taxon>Actinomycetota</taxon>
        <taxon>Actinomycetes</taxon>
        <taxon>Bifidobacteriales</taxon>
        <taxon>Bifidobacteriaceae</taxon>
        <taxon>Bifidobacterium</taxon>
    </lineage>
</organism>
<feature type="signal peptide" evidence="2">
    <location>
        <begin position="1"/>
        <end position="25"/>
    </location>
</feature>
<name>A0A2M9HDC3_9BIFI</name>
<dbReference type="NCBIfam" id="TIGR02543">
    <property type="entry name" value="List_Bact_rpt"/>
    <property type="match status" value="2"/>
</dbReference>
<feature type="chain" id="PRO_5038468123" description="SCP domain-containing protein" evidence="2">
    <location>
        <begin position="26"/>
        <end position="439"/>
    </location>
</feature>
<dbReference type="Pfam" id="PF09479">
    <property type="entry name" value="Flg_new"/>
    <property type="match status" value="2"/>
</dbReference>
<dbReference type="Proteomes" id="UP000231451">
    <property type="component" value="Unassembled WGS sequence"/>
</dbReference>
<evidence type="ECO:0008006" key="5">
    <source>
        <dbReference type="Google" id="ProtNLM"/>
    </source>
</evidence>
<accession>A0A2M9HDC3</accession>